<gene>
    <name evidence="1" type="ORF">MRATA1EN22A_LOCUS11890</name>
</gene>
<name>A0AC59YYR3_RANTA</name>
<reference evidence="1" key="2">
    <citation type="submission" date="2025-03" db="EMBL/GenBank/DDBJ databases">
        <authorList>
            <consortium name="ELIXIR-Norway"/>
            <consortium name="Elixir Norway"/>
        </authorList>
    </citation>
    <scope>NUCLEOTIDE SEQUENCE</scope>
</reference>
<dbReference type="EMBL" id="OX596105">
    <property type="protein sequence ID" value="CAN0090776.1"/>
    <property type="molecule type" value="Genomic_DNA"/>
</dbReference>
<proteinExistence type="predicted"/>
<organism evidence="1 2">
    <name type="scientific">Rangifer tarandus platyrhynchus</name>
    <name type="common">Svalbard reindeer</name>
    <dbReference type="NCBI Taxonomy" id="3082113"/>
    <lineage>
        <taxon>Eukaryota</taxon>
        <taxon>Metazoa</taxon>
        <taxon>Chordata</taxon>
        <taxon>Craniata</taxon>
        <taxon>Vertebrata</taxon>
        <taxon>Euteleostomi</taxon>
        <taxon>Mammalia</taxon>
        <taxon>Eutheria</taxon>
        <taxon>Laurasiatheria</taxon>
        <taxon>Artiodactyla</taxon>
        <taxon>Ruminantia</taxon>
        <taxon>Pecora</taxon>
        <taxon>Cervidae</taxon>
        <taxon>Odocoileinae</taxon>
        <taxon>Rangifer</taxon>
    </lineage>
</organism>
<reference evidence="1" key="1">
    <citation type="submission" date="2023-05" db="EMBL/GenBank/DDBJ databases">
        <authorList>
            <consortium name="ELIXIR-Norway"/>
        </authorList>
    </citation>
    <scope>NUCLEOTIDE SEQUENCE</scope>
</reference>
<protein>
    <submittedName>
        <fullName evidence="1">Uncharacterized protein</fullName>
    </submittedName>
</protein>
<evidence type="ECO:0000313" key="1">
    <source>
        <dbReference type="EMBL" id="CAN0090776.1"/>
    </source>
</evidence>
<accession>A0AC59YYR3</accession>
<evidence type="ECO:0000313" key="2">
    <source>
        <dbReference type="Proteomes" id="UP001162501"/>
    </source>
</evidence>
<sequence>MRTGKKASTVGVGGFAARNREWGEASAWKTLQGGVSRMEGGREEPSRQPEVRFSSDGAPLPRMRSQLLSSVVAESPQREPSNSRAAAFPTNQSRPRLTPLTNQSRRCKEVSRAFEEEPLNSNSSAR</sequence>
<dbReference type="Proteomes" id="UP001162501">
    <property type="component" value="Chromosome 21"/>
</dbReference>